<dbReference type="EMBL" id="NFZW01000002">
    <property type="protein sequence ID" value="RFA38923.1"/>
    <property type="molecule type" value="Genomic_DNA"/>
</dbReference>
<keyword evidence="1" id="KW-0472">Membrane</keyword>
<evidence type="ECO:0000313" key="2">
    <source>
        <dbReference type="EMBL" id="RFA38923.1"/>
    </source>
</evidence>
<keyword evidence="1" id="KW-0812">Transmembrane</keyword>
<proteinExistence type="predicted"/>
<name>A0A3E0X2U9_9GAMM</name>
<gene>
    <name evidence="2" type="ORF">CAL65_03220</name>
</gene>
<dbReference type="AlphaFoldDB" id="A0A3E0X2U9"/>
<sequence length="109" mass="11747">MRRQIAANIIVSLLLLAVPLVALYATAGPEHVDGIGFGILLYEPFDFAYVLLAWVLFFGVNFWSFVARGRSSKQAGVAAVVTSGLIVLVWFIVAFLAVAQLHISLGGQL</sequence>
<feature type="transmembrane region" description="Helical" evidence="1">
    <location>
        <begin position="7"/>
        <end position="27"/>
    </location>
</feature>
<protein>
    <submittedName>
        <fullName evidence="2">Uncharacterized protein</fullName>
    </submittedName>
</protein>
<keyword evidence="1" id="KW-1133">Transmembrane helix</keyword>
<comment type="caution">
    <text evidence="2">The sequence shown here is derived from an EMBL/GenBank/DDBJ whole genome shotgun (WGS) entry which is preliminary data.</text>
</comment>
<evidence type="ECO:0000256" key="1">
    <source>
        <dbReference type="SAM" id="Phobius"/>
    </source>
</evidence>
<keyword evidence="3" id="KW-1185">Reference proteome</keyword>
<dbReference type="RefSeq" id="WP_116300942.1">
    <property type="nucleotide sequence ID" value="NZ_NFZV01000002.1"/>
</dbReference>
<dbReference type="Proteomes" id="UP000256763">
    <property type="component" value="Unassembled WGS sequence"/>
</dbReference>
<organism evidence="2 3">
    <name type="scientific">Alkalilimnicola ehrlichii</name>
    <dbReference type="NCBI Taxonomy" id="351052"/>
    <lineage>
        <taxon>Bacteria</taxon>
        <taxon>Pseudomonadati</taxon>
        <taxon>Pseudomonadota</taxon>
        <taxon>Gammaproteobacteria</taxon>
        <taxon>Chromatiales</taxon>
        <taxon>Ectothiorhodospiraceae</taxon>
        <taxon>Alkalilimnicola</taxon>
    </lineage>
</organism>
<accession>A0A3E0X2U9</accession>
<evidence type="ECO:0000313" key="3">
    <source>
        <dbReference type="Proteomes" id="UP000256763"/>
    </source>
</evidence>
<feature type="transmembrane region" description="Helical" evidence="1">
    <location>
        <begin position="47"/>
        <end position="66"/>
    </location>
</feature>
<dbReference type="OrthoDB" id="9930724at2"/>
<reference evidence="3" key="1">
    <citation type="submission" date="2017-05" db="EMBL/GenBank/DDBJ databases">
        <authorList>
            <person name="Sharma S."/>
            <person name="Sidhu C."/>
            <person name="Pinnaka A.K."/>
        </authorList>
    </citation>
    <scope>NUCLEOTIDE SEQUENCE [LARGE SCALE GENOMIC DNA]</scope>
    <source>
        <strain evidence="3">AK93</strain>
    </source>
</reference>
<feature type="transmembrane region" description="Helical" evidence="1">
    <location>
        <begin position="78"/>
        <end position="103"/>
    </location>
</feature>